<evidence type="ECO:0000313" key="1">
    <source>
        <dbReference type="EMBL" id="MER7186995.1"/>
    </source>
</evidence>
<feature type="non-terminal residue" evidence="1">
    <location>
        <position position="33"/>
    </location>
</feature>
<protein>
    <submittedName>
        <fullName evidence="1">Helix-turn-helix transcriptional regulator</fullName>
    </submittedName>
</protein>
<sequence>MLAALGLDERDEAAYRALVSAGAADVPGLARRL</sequence>
<name>A0ABV1XD93_9ACTN</name>
<organism evidence="1 2">
    <name type="scientific">Streptomyces hyaluromycini</name>
    <dbReference type="NCBI Taxonomy" id="1377993"/>
    <lineage>
        <taxon>Bacteria</taxon>
        <taxon>Bacillati</taxon>
        <taxon>Actinomycetota</taxon>
        <taxon>Actinomycetes</taxon>
        <taxon>Kitasatosporales</taxon>
        <taxon>Streptomycetaceae</taxon>
        <taxon>Streptomyces</taxon>
    </lineage>
</organism>
<reference evidence="1 2" key="1">
    <citation type="submission" date="2024-06" db="EMBL/GenBank/DDBJ databases">
        <title>The Natural Products Discovery Center: Release of the First 8490 Sequenced Strains for Exploring Actinobacteria Biosynthetic Diversity.</title>
        <authorList>
            <person name="Kalkreuter E."/>
            <person name="Kautsar S.A."/>
            <person name="Yang D."/>
            <person name="Bader C.D."/>
            <person name="Teijaro C.N."/>
            <person name="Fluegel L."/>
            <person name="Davis C.M."/>
            <person name="Simpson J.R."/>
            <person name="Lauterbach L."/>
            <person name="Steele A.D."/>
            <person name="Gui C."/>
            <person name="Meng S."/>
            <person name="Li G."/>
            <person name="Viehrig K."/>
            <person name="Ye F."/>
            <person name="Su P."/>
            <person name="Kiefer A.F."/>
            <person name="Nichols A."/>
            <person name="Cepeda A.J."/>
            <person name="Yan W."/>
            <person name="Fan B."/>
            <person name="Jiang Y."/>
            <person name="Adhikari A."/>
            <person name="Zheng C.-J."/>
            <person name="Schuster L."/>
            <person name="Cowan T.M."/>
            <person name="Smanski M.J."/>
            <person name="Chevrette M.G."/>
            <person name="De Carvalho L.P.S."/>
            <person name="Shen B."/>
        </authorList>
    </citation>
    <scope>NUCLEOTIDE SEQUENCE [LARGE SCALE GENOMIC DNA]</scope>
    <source>
        <strain evidence="1 2">NPDC000234</strain>
    </source>
</reference>
<comment type="caution">
    <text evidence="1">The sequence shown here is derived from an EMBL/GenBank/DDBJ whole genome shotgun (WGS) entry which is preliminary data.</text>
</comment>
<keyword evidence="2" id="KW-1185">Reference proteome</keyword>
<dbReference type="EMBL" id="JBEPEK010000704">
    <property type="protein sequence ID" value="MER7186995.1"/>
    <property type="molecule type" value="Genomic_DNA"/>
</dbReference>
<accession>A0ABV1XD93</accession>
<dbReference type="Proteomes" id="UP001474181">
    <property type="component" value="Unassembled WGS sequence"/>
</dbReference>
<gene>
    <name evidence="1" type="ORF">ABT404_47345</name>
</gene>
<proteinExistence type="predicted"/>
<evidence type="ECO:0000313" key="2">
    <source>
        <dbReference type="Proteomes" id="UP001474181"/>
    </source>
</evidence>